<evidence type="ECO:0000256" key="1">
    <source>
        <dbReference type="SAM" id="SignalP"/>
    </source>
</evidence>
<gene>
    <name evidence="2" type="ORF">SAMN04488096_1371</name>
</gene>
<dbReference type="AlphaFoldDB" id="A0A1M6I169"/>
<organism evidence="2 3">
    <name type="scientific">Mesonia phycicola</name>
    <dbReference type="NCBI Taxonomy" id="579105"/>
    <lineage>
        <taxon>Bacteria</taxon>
        <taxon>Pseudomonadati</taxon>
        <taxon>Bacteroidota</taxon>
        <taxon>Flavobacteriia</taxon>
        <taxon>Flavobacteriales</taxon>
        <taxon>Flavobacteriaceae</taxon>
        <taxon>Mesonia</taxon>
    </lineage>
</organism>
<accession>A0A1M6I169</accession>
<proteinExistence type="predicted"/>
<evidence type="ECO:0000313" key="2">
    <source>
        <dbReference type="EMBL" id="SHJ28004.1"/>
    </source>
</evidence>
<dbReference type="OrthoDB" id="1652165at2"/>
<feature type="chain" id="PRO_5013314109" description="PA14 domain-containing protein" evidence="1">
    <location>
        <begin position="25"/>
        <end position="375"/>
    </location>
</feature>
<reference evidence="2 3" key="1">
    <citation type="submission" date="2016-11" db="EMBL/GenBank/DDBJ databases">
        <authorList>
            <person name="Jaros S."/>
            <person name="Januszkiewicz K."/>
            <person name="Wedrychowicz H."/>
        </authorList>
    </citation>
    <scope>NUCLEOTIDE SEQUENCE [LARGE SCALE GENOMIC DNA]</scope>
    <source>
        <strain evidence="2 3">DSM 21425</strain>
    </source>
</reference>
<dbReference type="EMBL" id="FQYY01000037">
    <property type="protein sequence ID" value="SHJ28004.1"/>
    <property type="molecule type" value="Genomic_DNA"/>
</dbReference>
<feature type="signal peptide" evidence="1">
    <location>
        <begin position="1"/>
        <end position="24"/>
    </location>
</feature>
<name>A0A1M6I169_9FLAO</name>
<evidence type="ECO:0000313" key="3">
    <source>
        <dbReference type="Proteomes" id="UP000184225"/>
    </source>
</evidence>
<feature type="non-terminal residue" evidence="2">
    <location>
        <position position="375"/>
    </location>
</feature>
<dbReference type="RefSeq" id="WP_143159225.1">
    <property type="nucleotide sequence ID" value="NZ_FQYY01000037.1"/>
</dbReference>
<evidence type="ECO:0008006" key="4">
    <source>
        <dbReference type="Google" id="ProtNLM"/>
    </source>
</evidence>
<sequence>MRNKYVFAFSILFLVLGYNSIAQCLPNGSTYSQNDFGNNEWIAHTYDYDNGANSYSFYDNSTFDTISHYQGYYIDAGYGTSGISFNSTSYFATSSNPSAASTYVGCPMSDSNTYNVVYKRKGFPAAPNYVISMQGANGESGYDDAAQLYIDGSLVWSTTTCCNTSPNVWYGALDADSEVIFMWSERGGQSYGRMVVEGIPEDTSFGNFEWQVGVYEGSNFDTYHGYYTQTGVSFDTRNLWSTVDNPSDAAGYIGADVASNEQHSYVYRREGFDCGYYNLDILRHDDAIEVIIDGVTVYQRSTWDANSSTPNVWEGYLDGSSQVEIRMQETGGNSLLAIDLTATFGQANDPNEYIWIGGADTDPTNAANWCDAVPP</sequence>
<dbReference type="STRING" id="579105.SAMN04488096_1371"/>
<keyword evidence="1" id="KW-0732">Signal</keyword>
<dbReference type="Proteomes" id="UP000184225">
    <property type="component" value="Unassembled WGS sequence"/>
</dbReference>
<protein>
    <recommendedName>
        <fullName evidence="4">PA14 domain-containing protein</fullName>
    </recommendedName>
</protein>
<keyword evidence="3" id="KW-1185">Reference proteome</keyword>